<evidence type="ECO:0000313" key="3">
    <source>
        <dbReference type="Proteomes" id="UP001058016"/>
    </source>
</evidence>
<keyword evidence="3" id="KW-1185">Reference proteome</keyword>
<accession>A0A9Q9FDN4</accession>
<dbReference type="Proteomes" id="UP001058016">
    <property type="component" value="Chromosome"/>
</dbReference>
<protein>
    <submittedName>
        <fullName evidence="2">Uncharacterized protein</fullName>
    </submittedName>
</protein>
<gene>
    <name evidence="1" type="ORF">J0J69_01055</name>
    <name evidence="2" type="ORF">J0J70_07360</name>
</gene>
<dbReference type="AlphaFoldDB" id="A0A9Q9FDN4"/>
<organism evidence="2 4">
    <name type="scientific">Turicibacter bilis</name>
    <dbReference type="NCBI Taxonomy" id="2735723"/>
    <lineage>
        <taxon>Bacteria</taxon>
        <taxon>Bacillati</taxon>
        <taxon>Bacillota</taxon>
        <taxon>Erysipelotrichia</taxon>
        <taxon>Erysipelotrichales</taxon>
        <taxon>Turicibacteraceae</taxon>
        <taxon>Turicibacter</taxon>
    </lineage>
</organism>
<dbReference type="EMBL" id="CP071250">
    <property type="protein sequence ID" value="UUF07453.1"/>
    <property type="molecule type" value="Genomic_DNA"/>
</dbReference>
<evidence type="ECO:0000313" key="4">
    <source>
        <dbReference type="Proteomes" id="UP001058072"/>
    </source>
</evidence>
<dbReference type="RefSeq" id="WP_212724251.1">
    <property type="nucleotide sequence ID" value="NZ_CP071249.1"/>
</dbReference>
<dbReference type="Proteomes" id="UP001058072">
    <property type="component" value="Chromosome"/>
</dbReference>
<dbReference type="SUPFAM" id="SSF51445">
    <property type="entry name" value="(Trans)glycosidases"/>
    <property type="match status" value="1"/>
</dbReference>
<dbReference type="EMBL" id="CP071249">
    <property type="protein sequence ID" value="UUF06210.1"/>
    <property type="molecule type" value="Genomic_DNA"/>
</dbReference>
<evidence type="ECO:0000313" key="2">
    <source>
        <dbReference type="EMBL" id="UUF07453.1"/>
    </source>
</evidence>
<proteinExistence type="predicted"/>
<dbReference type="Gene3D" id="3.20.20.80">
    <property type="entry name" value="Glycosidases"/>
    <property type="match status" value="1"/>
</dbReference>
<evidence type="ECO:0000313" key="1">
    <source>
        <dbReference type="EMBL" id="UUF06210.1"/>
    </source>
</evidence>
<sequence>MKKFLMICTLLFILLFLLITNQFYYLMDDEKMLKIPFSISNQQIYQNVQGELEPFDMIGMNLTSALPGSFPNEEELEESLYLEWLTLIQQLGVTVLRLPDLMPLTFYEALLTFNETQSTPLYLLQGIAFDEIALADGMDLQALREPYVTKIKGMIDCLYGGAYPESEELPLSNQSVDVSPYLLGYSLGMEWGSHDLIFSEIMGELTPYEGIYFYTTNEASSVESFLAELMDELIRYEFDHYGTQHLITMVGSNIEETLNYLMKHKKEGMRGEQTIKKIVDLNQIKTTDALESGYFASYHLYPVFGEGMKDSVASMLVALENTHEIPVVISEYGLPSAKVIYKETTEELVGINEEEQANALVMIYETLKQSNVMGSFVSDWQDRWDRTAWTTVEEIILDRSPYWKNELTYLQSGGLYTFDSSTSYPDNRTDDWKDENVLIENEQVQLSVKSDEAGLFFLIQWNETPPADVSYWIDLDVTPNSGSISYEKEGLSFDRPVDFIVNIDANNQSRVLVQRYYHTYEFLQNRQSLQIRPDQIEVSSDMDEFEPILMEVKSRKYDENQECFIDPVVQEAGRLLEGNANPSAPDFNSLANYYRGEGYVEIKIPWGILNFADPSTCQIHHDYYENFGISSFQISAIGIGLTIKSQDSEMMHLSSKNYSLTSWTSPTYEPRLKLAYNLLQEAFLSD</sequence>
<dbReference type="InterPro" id="IPR017853">
    <property type="entry name" value="GH"/>
</dbReference>
<name>A0A9Q9FDN4_9FIRM</name>
<reference evidence="2 3" key="1">
    <citation type="submission" date="2021-03" db="EMBL/GenBank/DDBJ databases">
        <title>Comparative Genomics and Metabolomics in the genus Turicibacter.</title>
        <authorList>
            <person name="Maki J."/>
            <person name="Looft T."/>
        </authorList>
    </citation>
    <scope>NUCLEOTIDE SEQUENCE</scope>
    <source>
        <strain evidence="2">ISU324</strain>
        <strain evidence="1 3">MMM721</strain>
    </source>
</reference>